<reference evidence="2 3" key="1">
    <citation type="submission" date="2005-09" db="EMBL/GenBank/DDBJ databases">
        <authorList>
            <person name="Woods D.E."/>
            <person name="Nierman W.C."/>
        </authorList>
    </citation>
    <scope>NUCLEOTIDE SEQUENCE [LARGE SCALE GENOMIC DNA]</scope>
    <source>
        <strain evidence="2 3">1710b</strain>
    </source>
</reference>
<dbReference type="Proteomes" id="UP000002700">
    <property type="component" value="Chromosome I"/>
</dbReference>
<feature type="region of interest" description="Disordered" evidence="1">
    <location>
        <begin position="270"/>
        <end position="292"/>
    </location>
</feature>
<protein>
    <submittedName>
        <fullName evidence="2">Pristinamycin I synthase 3 and 4</fullName>
    </submittedName>
</protein>
<feature type="compositionally biased region" description="Basic residues" evidence="1">
    <location>
        <begin position="488"/>
        <end position="498"/>
    </location>
</feature>
<dbReference type="KEGG" id="bpm:BURPS1710b_2278"/>
<dbReference type="Gene3D" id="3.30.300.30">
    <property type="match status" value="1"/>
</dbReference>
<sequence length="551" mass="61841">MRSSRGAHRMRSPTRWAWRAHGVKNGRERSWRSADGRRPTRPRPRVTHSHALLRAAGARGGLAVRLARVLARARLARLRMQPFAERRVGQRLLLGREARVQRRERVGELFRAVRVRLRELRVLLHVVERGSGLVLHPFAIKTRHRRAVVAHRIGERLPLRFLLRRDPQLVVQVRDAFLDARFVARGRSRRGGRRGGRRRARLRVRERGRQRERGGEGQRDLFHGSSWVVVGRTSGRRGRRARALARRAFRAISSTAAGHWAAMRHLLTTETNRNRGGANRGGVRKAPPGAPADVRRARAGARIDASAHRCCCCCCCCCCCARIAIFDERLREARSGAVGEIVISGPCLARGYPDDPKQAAEKCLAHPSRAGERAYRMGNLARRLPDGAIQFVGRLDGQVKIRGYLVEPGEVEIAIARQPGVRRRAVVATSPADGAPREFVAFAVPDDPAAPRRAARSSAACARAWPHRCRLSWRTGISRSSMRCRCPRTARPTRRRSSRCTGRPSFGARGQLHQAVCGDEARQRRRARQRDPVRRRRAREGAVAAVDDLGL</sequence>
<dbReference type="GO" id="GO:0043041">
    <property type="term" value="P:amino acid activation for nonribosomal peptide biosynthetic process"/>
    <property type="evidence" value="ECO:0007669"/>
    <property type="project" value="TreeGrafter"/>
</dbReference>
<evidence type="ECO:0000313" key="2">
    <source>
        <dbReference type="EMBL" id="ABA49533.1"/>
    </source>
</evidence>
<proteinExistence type="predicted"/>
<feature type="compositionally biased region" description="Basic residues" evidence="1">
    <location>
        <begin position="523"/>
        <end position="538"/>
    </location>
</feature>
<dbReference type="AlphaFoldDB" id="Q3JRY2"/>
<feature type="region of interest" description="Disordered" evidence="1">
    <location>
        <begin position="488"/>
        <end position="551"/>
    </location>
</feature>
<organism evidence="2 3">
    <name type="scientific">Burkholderia pseudomallei (strain 1710b)</name>
    <dbReference type="NCBI Taxonomy" id="320372"/>
    <lineage>
        <taxon>Bacteria</taxon>
        <taxon>Pseudomonadati</taxon>
        <taxon>Pseudomonadota</taxon>
        <taxon>Betaproteobacteria</taxon>
        <taxon>Burkholderiales</taxon>
        <taxon>Burkholderiaceae</taxon>
        <taxon>Burkholderia</taxon>
        <taxon>pseudomallei group</taxon>
    </lineage>
</organism>
<gene>
    <name evidence="2" type="primary">snbDE</name>
    <name evidence="2" type="ordered locus">BURPS1710b_2278</name>
</gene>
<dbReference type="SUPFAM" id="SSF56801">
    <property type="entry name" value="Acetyl-CoA synthetase-like"/>
    <property type="match status" value="1"/>
</dbReference>
<evidence type="ECO:0000256" key="1">
    <source>
        <dbReference type="SAM" id="MobiDB-lite"/>
    </source>
</evidence>
<dbReference type="Gene3D" id="2.30.38.10">
    <property type="entry name" value="Luciferase, Domain 3"/>
    <property type="match status" value="1"/>
</dbReference>
<dbReference type="HOGENOM" id="CLU_494078_0_0_4"/>
<dbReference type="PANTHER" id="PTHR45527:SF1">
    <property type="entry name" value="FATTY ACID SYNTHASE"/>
    <property type="match status" value="1"/>
</dbReference>
<feature type="region of interest" description="Disordered" evidence="1">
    <location>
        <begin position="27"/>
        <end position="46"/>
    </location>
</feature>
<dbReference type="GO" id="GO:0005737">
    <property type="term" value="C:cytoplasm"/>
    <property type="evidence" value="ECO:0007669"/>
    <property type="project" value="TreeGrafter"/>
</dbReference>
<dbReference type="EnsemblBacteria" id="ABA49533">
    <property type="protein sequence ID" value="ABA49533"/>
    <property type="gene ID" value="BURPS1710b_2278"/>
</dbReference>
<dbReference type="EMBL" id="CP000124">
    <property type="protein sequence ID" value="ABA49533.1"/>
    <property type="molecule type" value="Genomic_DNA"/>
</dbReference>
<dbReference type="GO" id="GO:0044550">
    <property type="term" value="P:secondary metabolite biosynthetic process"/>
    <property type="evidence" value="ECO:0007669"/>
    <property type="project" value="TreeGrafter"/>
</dbReference>
<evidence type="ECO:0000313" key="3">
    <source>
        <dbReference type="Proteomes" id="UP000002700"/>
    </source>
</evidence>
<name>Q3JRY2_BURP1</name>
<accession>Q3JRY2</accession>
<dbReference type="PANTHER" id="PTHR45527">
    <property type="entry name" value="NONRIBOSOMAL PEPTIDE SYNTHETASE"/>
    <property type="match status" value="1"/>
</dbReference>
<dbReference type="GO" id="GO:0031177">
    <property type="term" value="F:phosphopantetheine binding"/>
    <property type="evidence" value="ECO:0007669"/>
    <property type="project" value="TreeGrafter"/>
</dbReference>
<feature type="compositionally biased region" description="Basic and acidic residues" evidence="1">
    <location>
        <begin position="27"/>
        <end position="38"/>
    </location>
</feature>
<dbReference type="InterPro" id="IPR045851">
    <property type="entry name" value="AMP-bd_C_sf"/>
</dbReference>